<comment type="caution">
    <text evidence="1">The sequence shown here is derived from an EMBL/GenBank/DDBJ whole genome shotgun (WGS) entry which is preliminary data.</text>
</comment>
<reference evidence="1" key="2">
    <citation type="submission" date="2020-11" db="EMBL/GenBank/DDBJ databases">
        <authorList>
            <person name="McCartney M.A."/>
            <person name="Auch B."/>
            <person name="Kono T."/>
            <person name="Mallez S."/>
            <person name="Becker A."/>
            <person name="Gohl D.M."/>
            <person name="Silverstein K.A.T."/>
            <person name="Koren S."/>
            <person name="Bechman K.B."/>
            <person name="Herman A."/>
            <person name="Abrahante J.E."/>
            <person name="Garbe J."/>
        </authorList>
    </citation>
    <scope>NUCLEOTIDE SEQUENCE</scope>
    <source>
        <strain evidence="1">Duluth1</strain>
        <tissue evidence="1">Whole animal</tissue>
    </source>
</reference>
<dbReference type="AlphaFoldDB" id="A0A9D4LDC3"/>
<name>A0A9D4LDC3_DREPO</name>
<gene>
    <name evidence="1" type="ORF">DPMN_099048</name>
</gene>
<proteinExistence type="predicted"/>
<protein>
    <submittedName>
        <fullName evidence="1">Uncharacterized protein</fullName>
    </submittedName>
</protein>
<dbReference type="Proteomes" id="UP000828390">
    <property type="component" value="Unassembled WGS sequence"/>
</dbReference>
<reference evidence="1" key="1">
    <citation type="journal article" date="2019" name="bioRxiv">
        <title>The Genome of the Zebra Mussel, Dreissena polymorpha: A Resource for Invasive Species Research.</title>
        <authorList>
            <person name="McCartney M.A."/>
            <person name="Auch B."/>
            <person name="Kono T."/>
            <person name="Mallez S."/>
            <person name="Zhang Y."/>
            <person name="Obille A."/>
            <person name="Becker A."/>
            <person name="Abrahante J.E."/>
            <person name="Garbe J."/>
            <person name="Badalamenti J.P."/>
            <person name="Herman A."/>
            <person name="Mangelson H."/>
            <person name="Liachko I."/>
            <person name="Sullivan S."/>
            <person name="Sone E.D."/>
            <person name="Koren S."/>
            <person name="Silverstein K.A.T."/>
            <person name="Beckman K.B."/>
            <person name="Gohl D.M."/>
        </authorList>
    </citation>
    <scope>NUCLEOTIDE SEQUENCE</scope>
    <source>
        <strain evidence="1">Duluth1</strain>
        <tissue evidence="1">Whole animal</tissue>
    </source>
</reference>
<evidence type="ECO:0000313" key="1">
    <source>
        <dbReference type="EMBL" id="KAH3856460.1"/>
    </source>
</evidence>
<sequence>MKRETDVCPRAIDRDCVSLDAKVTALNRECRPTLLLRHNIREQHMEVSHVNRRVTQRLLYLWIRLFHLERLIGTGVELTKAQLLEVLM</sequence>
<accession>A0A9D4LDC3</accession>
<organism evidence="1 2">
    <name type="scientific">Dreissena polymorpha</name>
    <name type="common">Zebra mussel</name>
    <name type="synonym">Mytilus polymorpha</name>
    <dbReference type="NCBI Taxonomy" id="45954"/>
    <lineage>
        <taxon>Eukaryota</taxon>
        <taxon>Metazoa</taxon>
        <taxon>Spiralia</taxon>
        <taxon>Lophotrochozoa</taxon>
        <taxon>Mollusca</taxon>
        <taxon>Bivalvia</taxon>
        <taxon>Autobranchia</taxon>
        <taxon>Heteroconchia</taxon>
        <taxon>Euheterodonta</taxon>
        <taxon>Imparidentia</taxon>
        <taxon>Neoheterodontei</taxon>
        <taxon>Myida</taxon>
        <taxon>Dreissenoidea</taxon>
        <taxon>Dreissenidae</taxon>
        <taxon>Dreissena</taxon>
    </lineage>
</organism>
<keyword evidence="2" id="KW-1185">Reference proteome</keyword>
<dbReference type="EMBL" id="JAIWYP010000003">
    <property type="protein sequence ID" value="KAH3856460.1"/>
    <property type="molecule type" value="Genomic_DNA"/>
</dbReference>
<evidence type="ECO:0000313" key="2">
    <source>
        <dbReference type="Proteomes" id="UP000828390"/>
    </source>
</evidence>